<dbReference type="OrthoDB" id="10679016at2759"/>
<evidence type="ECO:0000313" key="3">
    <source>
        <dbReference type="Proteomes" id="UP000785679"/>
    </source>
</evidence>
<feature type="region of interest" description="Disordered" evidence="1">
    <location>
        <begin position="66"/>
        <end position="85"/>
    </location>
</feature>
<protein>
    <submittedName>
        <fullName evidence="2">Uncharacterized protein</fullName>
    </submittedName>
</protein>
<dbReference type="EMBL" id="RRYP01000549">
    <property type="protein sequence ID" value="TNV87245.1"/>
    <property type="molecule type" value="Genomic_DNA"/>
</dbReference>
<feature type="compositionally biased region" description="Polar residues" evidence="1">
    <location>
        <begin position="909"/>
        <end position="929"/>
    </location>
</feature>
<gene>
    <name evidence="2" type="ORF">FGO68_gene2616</name>
</gene>
<comment type="caution">
    <text evidence="2">The sequence shown here is derived from an EMBL/GenBank/DDBJ whole genome shotgun (WGS) entry which is preliminary data.</text>
</comment>
<feature type="compositionally biased region" description="Polar residues" evidence="1">
    <location>
        <begin position="589"/>
        <end position="619"/>
    </location>
</feature>
<reference evidence="2" key="1">
    <citation type="submission" date="2019-06" db="EMBL/GenBank/DDBJ databases">
        <authorList>
            <person name="Zheng W."/>
        </authorList>
    </citation>
    <scope>NUCLEOTIDE SEQUENCE</scope>
    <source>
        <strain evidence="2">QDHG01</strain>
    </source>
</reference>
<feature type="compositionally biased region" description="Basic and acidic residues" evidence="1">
    <location>
        <begin position="847"/>
        <end position="859"/>
    </location>
</feature>
<accession>A0A8J8TA28</accession>
<name>A0A8J8TA28_HALGN</name>
<feature type="region of interest" description="Disordered" evidence="1">
    <location>
        <begin position="451"/>
        <end position="471"/>
    </location>
</feature>
<organism evidence="2 3">
    <name type="scientific">Halteria grandinella</name>
    <dbReference type="NCBI Taxonomy" id="5974"/>
    <lineage>
        <taxon>Eukaryota</taxon>
        <taxon>Sar</taxon>
        <taxon>Alveolata</taxon>
        <taxon>Ciliophora</taxon>
        <taxon>Intramacronucleata</taxon>
        <taxon>Spirotrichea</taxon>
        <taxon>Stichotrichia</taxon>
        <taxon>Sporadotrichida</taxon>
        <taxon>Halteriidae</taxon>
        <taxon>Halteria</taxon>
    </lineage>
</organism>
<evidence type="ECO:0000256" key="1">
    <source>
        <dbReference type="SAM" id="MobiDB-lite"/>
    </source>
</evidence>
<feature type="compositionally biased region" description="Polar residues" evidence="1">
    <location>
        <begin position="628"/>
        <end position="643"/>
    </location>
</feature>
<dbReference type="AlphaFoldDB" id="A0A8J8TA28"/>
<sequence>MDNSNLNAQVPQTAQRYHNSMLHPEVSSFVEDHLNPNPNELLAFSSKNSYQAIENDHTPHTAYYVPPSNGGSAAKKKKKRTVISERKQAAPIVNKQYKDMQLVEPERYYQEAMQMAKAHLEDTAVTMQKLRESQSGIYPKTEGGQRLTEGTRRSLEFTKHGAGDALSFNNQTNSGIANGIGSWTPGGTQQIFLQQFNSTSQTDQASFTRERNSEVAPQIPIFPQGLTANFDTSRKTHQQQSSRPVSKFTQGISGVSTQRTIPLTQASTNLYYRTPLTTAGGKKYNNGDAGGKMPVIQSSFVEQMDGKSHPRVLQARSNDSRGASPLQKYNQANNYLMYNDGGQTLYDIQESPQQRNLMSISKYGMQFRHRQQQSSQIAPIYTNMQSHINNAKNSLILPVRHKRGQPQPIYAPTLEGISANQVQKLNDSLQSVASLENNGYNQSLRQHLLAQNKSSSKQLSSSKRSIQNSRMRVIPLEQQSYPLSAQKTAFSKIPTSATSSNWVNKPYTHSSPNEKESRFGSNTNMKYFSSQQSKLGLTSPIKKNPSQGQLKEQNLLLRNNQNRHSKGTLATAQALNNLLALQSSKEQKISQMTTVNKRQHQKQQLVSNKSSHQSLPSTENFRKPRQNGLRNSMDLKTSPTGNTAKLNVDKHYPRKATQVNLKNIMPAPPLNTLHEKGQQFSSKIIIHNTSVNAPESVNLNNSTFQIDASRIHEVKQGALIKKKAYVKQVKKIHNQLNTSKIQPPQVDRIRKLQKAYLAPSLIPDDRFERKRLHQIKQGSVERGPGFNDSSILRISRQDAVKSVGSMRLANSGYAKQRKSKNSRNSQGDVKKSKTRGSQLQQSMGEGSLERAMDEFRQSIDRGGSSCHCSSKKRGNDTLDGSRNLDPFYKSDESRSRQPTNRHVGHGCQDTHSTLRQSQESTINRANQKTPSKRRIPEEKLGVITCPRCKRNLRKVDKLSKRNNELSDSQAFESNMFKDVLKHIPRRRSVSQNDTLMKRGLNYKFSLKDLPKYSSRLNAKDVDKRFSRSAMARRVPTLTDRVKKLEQQSRHMKDRSKWESLRNQCILQQADWAKSNLYQQFLKHGRSLTKQNEKAIAADSIYTETELRYYVELLRKLAMQKYNNEIDQDARRQLESHNIKSQATLKWLMKLIGFDYYFERILFRYQRQEQEHITKNLQSPQTIHNVIKVMVRSLQMYETIDNILLIFSLLQKLEQSHIDREMEKHLSIRVIAVLKQLTLNNKFMQRQFVFRGRDVRKEMERKVSSYETIY</sequence>
<feature type="compositionally biased region" description="Low complexity" evidence="1">
    <location>
        <begin position="451"/>
        <end position="467"/>
    </location>
</feature>
<feature type="region of interest" description="Disordered" evidence="1">
    <location>
        <begin position="589"/>
        <end position="643"/>
    </location>
</feature>
<keyword evidence="3" id="KW-1185">Reference proteome</keyword>
<evidence type="ECO:0000313" key="2">
    <source>
        <dbReference type="EMBL" id="TNV87245.1"/>
    </source>
</evidence>
<feature type="region of interest" description="Disordered" evidence="1">
    <location>
        <begin position="492"/>
        <end position="521"/>
    </location>
</feature>
<feature type="compositionally biased region" description="Polar residues" evidence="1">
    <location>
        <begin position="492"/>
        <end position="511"/>
    </location>
</feature>
<proteinExistence type="predicted"/>
<feature type="compositionally biased region" description="Polar residues" evidence="1">
    <location>
        <begin position="835"/>
        <end position="844"/>
    </location>
</feature>
<feature type="region of interest" description="Disordered" evidence="1">
    <location>
        <begin position="803"/>
        <end position="933"/>
    </location>
</feature>
<dbReference type="Proteomes" id="UP000785679">
    <property type="component" value="Unassembled WGS sequence"/>
</dbReference>